<keyword evidence="1" id="KW-0678">Repressor</keyword>
<evidence type="ECO:0000256" key="6">
    <source>
        <dbReference type="SAM" id="MobiDB-lite"/>
    </source>
</evidence>
<name>A0A6I3JDL2_9ACTN</name>
<dbReference type="InterPro" id="IPR001647">
    <property type="entry name" value="HTH_TetR"/>
</dbReference>
<comment type="caution">
    <text evidence="8">The sequence shown here is derived from an EMBL/GenBank/DDBJ whole genome shotgun (WGS) entry which is preliminary data.</text>
</comment>
<feature type="DNA-binding region" description="H-T-H motif" evidence="5">
    <location>
        <begin position="104"/>
        <end position="123"/>
    </location>
</feature>
<dbReference type="Gene3D" id="1.10.357.10">
    <property type="entry name" value="Tetracycline Repressor, domain 2"/>
    <property type="match status" value="1"/>
</dbReference>
<evidence type="ECO:0000256" key="3">
    <source>
        <dbReference type="ARBA" id="ARBA00023125"/>
    </source>
</evidence>
<keyword evidence="3 5" id="KW-0238">DNA-binding</keyword>
<sequence>MAVRGSACPRPQRTAGRAAERRASARGASGRVAVRSSTGPPRRGSIRGFDTGGYPIPSGIVRRMSTVPPPPGEVRRRPPRDEVRRALLDAAARTFARQGIDAASLDDVAAAAGFTKGAVYSNFGSKEGLVAALVDDRVSAYLDLGLAAVADTDATLPERARMLGDRLTAATDEQHDWHLLFLELWQRAVRTGRTDGPFGERRRELHAAVAAAVAAHAEEAGAELPLPAGSLATLLLALSNGLAIERLVDPAAVPDDLMGRALALLVSGAAPADPVDPAGPDGPDHR</sequence>
<reference evidence="8 9" key="1">
    <citation type="submission" date="2019-10" db="EMBL/GenBank/DDBJ databases">
        <title>Nocardioides novel species isolated from the excrement of Marmot.</title>
        <authorList>
            <person name="Zhang G."/>
        </authorList>
    </citation>
    <scope>NUCLEOTIDE SEQUENCE [LARGE SCALE GENOMIC DNA]</scope>
    <source>
        <strain evidence="9">zg-579</strain>
    </source>
</reference>
<dbReference type="GO" id="GO:0003700">
    <property type="term" value="F:DNA-binding transcription factor activity"/>
    <property type="evidence" value="ECO:0007669"/>
    <property type="project" value="TreeGrafter"/>
</dbReference>
<evidence type="ECO:0000256" key="5">
    <source>
        <dbReference type="PROSITE-ProRule" id="PRU00335"/>
    </source>
</evidence>
<keyword evidence="4" id="KW-0804">Transcription</keyword>
<dbReference type="SUPFAM" id="SSF46689">
    <property type="entry name" value="Homeodomain-like"/>
    <property type="match status" value="1"/>
</dbReference>
<dbReference type="AlphaFoldDB" id="A0A6I3JDL2"/>
<dbReference type="Pfam" id="PF13977">
    <property type="entry name" value="TetR_C_6"/>
    <property type="match status" value="1"/>
</dbReference>
<dbReference type="InterPro" id="IPR009057">
    <property type="entry name" value="Homeodomain-like_sf"/>
</dbReference>
<protein>
    <submittedName>
        <fullName evidence="8">TetR family transcriptional regulator</fullName>
    </submittedName>
</protein>
<evidence type="ECO:0000256" key="2">
    <source>
        <dbReference type="ARBA" id="ARBA00023015"/>
    </source>
</evidence>
<evidence type="ECO:0000313" key="8">
    <source>
        <dbReference type="EMBL" id="MTB96168.1"/>
    </source>
</evidence>
<dbReference type="InterPro" id="IPR039538">
    <property type="entry name" value="BetI_C"/>
</dbReference>
<dbReference type="EMBL" id="WLCI01000015">
    <property type="protein sequence ID" value="MTB96168.1"/>
    <property type="molecule type" value="Genomic_DNA"/>
</dbReference>
<dbReference type="PRINTS" id="PR00455">
    <property type="entry name" value="HTHTETR"/>
</dbReference>
<evidence type="ECO:0000313" key="9">
    <source>
        <dbReference type="Proteomes" id="UP000433406"/>
    </source>
</evidence>
<feature type="region of interest" description="Disordered" evidence="6">
    <location>
        <begin position="1"/>
        <end position="81"/>
    </location>
</feature>
<dbReference type="PANTHER" id="PTHR30055:SF241">
    <property type="entry name" value="TRANSCRIPTIONAL REGULATORY PROTEIN"/>
    <property type="match status" value="1"/>
</dbReference>
<keyword evidence="9" id="KW-1185">Reference proteome</keyword>
<gene>
    <name evidence="8" type="ORF">GGQ22_13875</name>
</gene>
<feature type="compositionally biased region" description="Low complexity" evidence="6">
    <location>
        <begin position="25"/>
        <end position="37"/>
    </location>
</feature>
<proteinExistence type="predicted"/>
<dbReference type="PANTHER" id="PTHR30055">
    <property type="entry name" value="HTH-TYPE TRANSCRIPTIONAL REGULATOR RUTR"/>
    <property type="match status" value="1"/>
</dbReference>
<organism evidence="8 9">
    <name type="scientific">Nocardioides marmotae</name>
    <dbReference type="NCBI Taxonomy" id="2663857"/>
    <lineage>
        <taxon>Bacteria</taxon>
        <taxon>Bacillati</taxon>
        <taxon>Actinomycetota</taxon>
        <taxon>Actinomycetes</taxon>
        <taxon>Propionibacteriales</taxon>
        <taxon>Nocardioidaceae</taxon>
        <taxon>Nocardioides</taxon>
    </lineage>
</organism>
<dbReference type="InterPro" id="IPR050109">
    <property type="entry name" value="HTH-type_TetR-like_transc_reg"/>
</dbReference>
<feature type="domain" description="HTH tetR-type" evidence="7">
    <location>
        <begin position="81"/>
        <end position="141"/>
    </location>
</feature>
<dbReference type="SUPFAM" id="SSF48498">
    <property type="entry name" value="Tetracyclin repressor-like, C-terminal domain"/>
    <property type="match status" value="1"/>
</dbReference>
<accession>A0A6I3JDL2</accession>
<dbReference type="Pfam" id="PF00440">
    <property type="entry name" value="TetR_N"/>
    <property type="match status" value="1"/>
</dbReference>
<keyword evidence="2" id="KW-0805">Transcription regulation</keyword>
<evidence type="ECO:0000256" key="4">
    <source>
        <dbReference type="ARBA" id="ARBA00023163"/>
    </source>
</evidence>
<dbReference type="Proteomes" id="UP000433406">
    <property type="component" value="Unassembled WGS sequence"/>
</dbReference>
<dbReference type="PROSITE" id="PS50977">
    <property type="entry name" value="HTH_TETR_2"/>
    <property type="match status" value="1"/>
</dbReference>
<evidence type="ECO:0000256" key="1">
    <source>
        <dbReference type="ARBA" id="ARBA00022491"/>
    </source>
</evidence>
<evidence type="ECO:0000259" key="7">
    <source>
        <dbReference type="PROSITE" id="PS50977"/>
    </source>
</evidence>
<dbReference type="InterPro" id="IPR036271">
    <property type="entry name" value="Tet_transcr_reg_TetR-rel_C_sf"/>
</dbReference>
<dbReference type="GO" id="GO:0000976">
    <property type="term" value="F:transcription cis-regulatory region binding"/>
    <property type="evidence" value="ECO:0007669"/>
    <property type="project" value="TreeGrafter"/>
</dbReference>